<dbReference type="AlphaFoldDB" id="A0A5J5ETY6"/>
<dbReference type="InParanoid" id="A0A5J5ETY6"/>
<protein>
    <submittedName>
        <fullName evidence="1">Uncharacterized protein</fullName>
    </submittedName>
</protein>
<accession>A0A5J5ETY6</accession>
<evidence type="ECO:0000313" key="1">
    <source>
        <dbReference type="EMBL" id="KAA8903046.1"/>
    </source>
</evidence>
<sequence>MFTVADYSESSRRTQPRKRLRRMRECQYRSLGCNAVLNRHAIKLHVSECDYQPPAKMPKPTLDSFTQLIGHCKKHLGFQIVQVLKDWANLTMPAVHTELSVVPDVPVYVDSNRLWDKPLPPHPQVLEDIRAQLYRDEPLFQEENAILLGQMVDGSMHRPAEALRGSLDLKPTRNILSQYGFTLPPELAEIGVKKSLFDVILCTYRFTGIQ</sequence>
<name>A0A5J5ETY6_9PEZI</name>
<dbReference type="Proteomes" id="UP000326924">
    <property type="component" value="Unassembled WGS sequence"/>
</dbReference>
<proteinExistence type="predicted"/>
<evidence type="ECO:0000313" key="2">
    <source>
        <dbReference type="Proteomes" id="UP000326924"/>
    </source>
</evidence>
<dbReference type="EMBL" id="VXIS01000123">
    <property type="protein sequence ID" value="KAA8903046.1"/>
    <property type="molecule type" value="Genomic_DNA"/>
</dbReference>
<comment type="caution">
    <text evidence="1">The sequence shown here is derived from an EMBL/GenBank/DDBJ whole genome shotgun (WGS) entry which is preliminary data.</text>
</comment>
<gene>
    <name evidence="1" type="ORF">FN846DRAFT_71528</name>
</gene>
<keyword evidence="2" id="KW-1185">Reference proteome</keyword>
<reference evidence="1 2" key="1">
    <citation type="submission" date="2019-09" db="EMBL/GenBank/DDBJ databases">
        <title>Draft genome of the ectomycorrhizal ascomycete Sphaerosporella brunnea.</title>
        <authorList>
            <consortium name="DOE Joint Genome Institute"/>
            <person name="Benucci G.M."/>
            <person name="Marozzi G."/>
            <person name="Antonielli L."/>
            <person name="Sanchez S."/>
            <person name="Marco P."/>
            <person name="Wang X."/>
            <person name="Falini L.B."/>
            <person name="Barry K."/>
            <person name="Haridas S."/>
            <person name="Lipzen A."/>
            <person name="Labutti K."/>
            <person name="Grigoriev I.V."/>
            <person name="Murat C."/>
            <person name="Martin F."/>
            <person name="Albertini E."/>
            <person name="Donnini D."/>
            <person name="Bonito G."/>
        </authorList>
    </citation>
    <scope>NUCLEOTIDE SEQUENCE [LARGE SCALE GENOMIC DNA]</scope>
    <source>
        <strain evidence="1 2">Sb_GMNB300</strain>
    </source>
</reference>
<dbReference type="SUPFAM" id="SSF49599">
    <property type="entry name" value="TRAF domain-like"/>
    <property type="match status" value="1"/>
</dbReference>
<organism evidence="1 2">
    <name type="scientific">Sphaerosporella brunnea</name>
    <dbReference type="NCBI Taxonomy" id="1250544"/>
    <lineage>
        <taxon>Eukaryota</taxon>
        <taxon>Fungi</taxon>
        <taxon>Dikarya</taxon>
        <taxon>Ascomycota</taxon>
        <taxon>Pezizomycotina</taxon>
        <taxon>Pezizomycetes</taxon>
        <taxon>Pezizales</taxon>
        <taxon>Pyronemataceae</taxon>
        <taxon>Sphaerosporella</taxon>
    </lineage>
</organism>